<organism evidence="2 3">
    <name type="scientific">Candidatus Uhrbacteria bacterium RIFCSPLOWO2_02_FULL_49_11</name>
    <dbReference type="NCBI Taxonomy" id="1802409"/>
    <lineage>
        <taxon>Bacteria</taxon>
        <taxon>Candidatus Uhriibacteriota</taxon>
    </lineage>
</organism>
<accession>A0A1F7VAT2</accession>
<keyword evidence="1" id="KW-0472">Membrane</keyword>
<feature type="transmembrane region" description="Helical" evidence="1">
    <location>
        <begin position="179"/>
        <end position="200"/>
    </location>
</feature>
<feature type="transmembrane region" description="Helical" evidence="1">
    <location>
        <begin position="221"/>
        <end position="251"/>
    </location>
</feature>
<reference evidence="2 3" key="1">
    <citation type="journal article" date="2016" name="Nat. Commun.">
        <title>Thousands of microbial genomes shed light on interconnected biogeochemical processes in an aquifer system.</title>
        <authorList>
            <person name="Anantharaman K."/>
            <person name="Brown C.T."/>
            <person name="Hug L.A."/>
            <person name="Sharon I."/>
            <person name="Castelle C.J."/>
            <person name="Probst A.J."/>
            <person name="Thomas B.C."/>
            <person name="Singh A."/>
            <person name="Wilkins M.J."/>
            <person name="Karaoz U."/>
            <person name="Brodie E.L."/>
            <person name="Williams K.H."/>
            <person name="Hubbard S.S."/>
            <person name="Banfield J.F."/>
        </authorList>
    </citation>
    <scope>NUCLEOTIDE SEQUENCE [LARGE SCALE GENOMIC DNA]</scope>
</reference>
<gene>
    <name evidence="2" type="ORF">A3I42_02855</name>
</gene>
<feature type="transmembrane region" description="Helical" evidence="1">
    <location>
        <begin position="301"/>
        <end position="323"/>
    </location>
</feature>
<keyword evidence="1" id="KW-1133">Transmembrane helix</keyword>
<feature type="transmembrane region" description="Helical" evidence="1">
    <location>
        <begin position="36"/>
        <end position="61"/>
    </location>
</feature>
<evidence type="ECO:0000313" key="3">
    <source>
        <dbReference type="Proteomes" id="UP000178264"/>
    </source>
</evidence>
<dbReference type="AlphaFoldDB" id="A0A1F7VAT2"/>
<name>A0A1F7VAT2_9BACT</name>
<sequence>MRTACSVRKRAAHDATFIWDHMYLMVGKSPPVRDTALIMLLTLSIAGAWLCATLLFVFAFIKRKSKIIAFTPIRYLGLMSFVLVAMIVSWRGGDDKVWIVFLAGAGIGMAGETVIAFIWDFFFDKKFWIYRGGSLLQGYTSIYNIIPWGSFALMVRALLDTFMVREEILTARVGGLSLWQAFLLFWCGSLLLAIAVRIVWLGMQDRPIHLNEKFSWKLYGLYTAPIFIAIGGVSVLGDIVLLFYALVIMALGYLIEYIYGVLLYQVFTQKDMGACVLWRLLHMRIGYKAWEYQYAKRDGGITSLTSLPYWALGGFYFAFILSYL</sequence>
<evidence type="ECO:0000256" key="1">
    <source>
        <dbReference type="SAM" id="Phobius"/>
    </source>
</evidence>
<dbReference type="Proteomes" id="UP000178264">
    <property type="component" value="Unassembled WGS sequence"/>
</dbReference>
<dbReference type="EMBL" id="MGER01000066">
    <property type="protein sequence ID" value="OGL87660.1"/>
    <property type="molecule type" value="Genomic_DNA"/>
</dbReference>
<feature type="transmembrane region" description="Helical" evidence="1">
    <location>
        <begin position="73"/>
        <end position="92"/>
    </location>
</feature>
<feature type="transmembrane region" description="Helical" evidence="1">
    <location>
        <begin position="98"/>
        <end position="122"/>
    </location>
</feature>
<proteinExistence type="predicted"/>
<evidence type="ECO:0000313" key="2">
    <source>
        <dbReference type="EMBL" id="OGL87660.1"/>
    </source>
</evidence>
<protein>
    <submittedName>
        <fullName evidence="2">Uncharacterized protein</fullName>
    </submittedName>
</protein>
<keyword evidence="1" id="KW-0812">Transmembrane</keyword>
<comment type="caution">
    <text evidence="2">The sequence shown here is derived from an EMBL/GenBank/DDBJ whole genome shotgun (WGS) entry which is preliminary data.</text>
</comment>